<dbReference type="InterPro" id="IPR052372">
    <property type="entry name" value="YpjD/HemX"/>
</dbReference>
<dbReference type="Proteomes" id="UP000623509">
    <property type="component" value="Unassembled WGS sequence"/>
</dbReference>
<sequence length="267" mass="28956">MANILLHLLPATLYLALAWACHGAHAQATNRKLMLALLPAAIVAHALALSETLFANAGLNLGFASSLSLTLWLAMLVYGLESLLTPLPQLLRIAAPVAAAASLLPLLLSGHPQTIALHGWAHKAHIVVALLAYGLYTLAIFHALLLVATERRLHRPPAPGQQAGLPLLTQERLLFRLVQTAFVFLSLTILSGALFSNEIFGKPFVLTHKAVFGFAAWALFAILLIGRHLRGWRGNTAIRWMLAGFFFLVLAYTGSRFVLEFVLGRSL</sequence>
<evidence type="ECO:0000313" key="4">
    <source>
        <dbReference type="EMBL" id="KAF7599343.1"/>
    </source>
</evidence>
<dbReference type="InterPro" id="IPR002541">
    <property type="entry name" value="Cyt_c_assembly"/>
</dbReference>
<evidence type="ECO:0000313" key="7">
    <source>
        <dbReference type="Proteomes" id="UP000623509"/>
    </source>
</evidence>
<feature type="transmembrane region" description="Helical" evidence="1">
    <location>
        <begin position="33"/>
        <end position="50"/>
    </location>
</feature>
<gene>
    <name evidence="4" type="ORF">BGI27_08235</name>
    <name evidence="5" type="ORF">CGU29_07885</name>
</gene>
<comment type="caution">
    <text evidence="5">The sequence shown here is derived from an EMBL/GenBank/DDBJ whole genome shotgun (WGS) entry which is preliminary data.</text>
</comment>
<feature type="signal peptide" evidence="2">
    <location>
        <begin position="1"/>
        <end position="26"/>
    </location>
</feature>
<keyword evidence="1" id="KW-1133">Transmembrane helix</keyword>
<feature type="transmembrane region" description="Helical" evidence="1">
    <location>
        <begin position="90"/>
        <end position="108"/>
    </location>
</feature>
<dbReference type="OrthoDB" id="9780793at2"/>
<accession>A0A272ETB6</accession>
<feature type="domain" description="Cytochrome c assembly protein" evidence="3">
    <location>
        <begin position="41"/>
        <end position="262"/>
    </location>
</feature>
<evidence type="ECO:0000313" key="6">
    <source>
        <dbReference type="Proteomes" id="UP000216107"/>
    </source>
</evidence>
<name>A0A272ETB6_9RHOO</name>
<proteinExistence type="predicted"/>
<dbReference type="GO" id="GO:0017004">
    <property type="term" value="P:cytochrome complex assembly"/>
    <property type="evidence" value="ECO:0007669"/>
    <property type="project" value="InterPro"/>
</dbReference>
<organism evidence="5 6">
    <name type="scientific">Candidatus Dactylopiibacterium carminicum</name>
    <dbReference type="NCBI Taxonomy" id="857335"/>
    <lineage>
        <taxon>Bacteria</taxon>
        <taxon>Pseudomonadati</taxon>
        <taxon>Pseudomonadota</taxon>
        <taxon>Betaproteobacteria</taxon>
        <taxon>Rhodocyclales</taxon>
        <taxon>Rhodocyclaceae</taxon>
        <taxon>Candidatus Dactylopiibacterium</taxon>
    </lineage>
</organism>
<dbReference type="Proteomes" id="UP000216107">
    <property type="component" value="Unassembled WGS sequence"/>
</dbReference>
<keyword evidence="2" id="KW-0732">Signal</keyword>
<evidence type="ECO:0000256" key="2">
    <source>
        <dbReference type="SAM" id="SignalP"/>
    </source>
</evidence>
<dbReference type="Pfam" id="PF01578">
    <property type="entry name" value="Cytochrom_C_asm"/>
    <property type="match status" value="1"/>
</dbReference>
<reference evidence="4 7" key="1">
    <citation type="submission" date="2016-08" db="EMBL/GenBank/DDBJ databases">
        <title>Candidatus Dactylopiibacterium carminicum genome sequence.</title>
        <authorList>
            <person name="Ramirez-Puebla S.T."/>
            <person name="Ormeno-Orrillo E."/>
            <person name="Vera-Ponce De Leon A."/>
            <person name="Luis L."/>
            <person name="Sanchez-Flores A."/>
            <person name="Monica R."/>
            <person name="Martinez-Romero E."/>
        </authorList>
    </citation>
    <scope>NUCLEOTIDE SEQUENCE [LARGE SCALE GENOMIC DNA]</scope>
    <source>
        <strain evidence="4">END1</strain>
    </source>
</reference>
<feature type="transmembrane region" description="Helical" evidence="1">
    <location>
        <begin position="237"/>
        <end position="259"/>
    </location>
</feature>
<feature type="transmembrane region" description="Helical" evidence="1">
    <location>
        <begin position="173"/>
        <end position="194"/>
    </location>
</feature>
<dbReference type="GO" id="GO:0020037">
    <property type="term" value="F:heme binding"/>
    <property type="evidence" value="ECO:0007669"/>
    <property type="project" value="InterPro"/>
</dbReference>
<feature type="chain" id="PRO_5012357238" evidence="2">
    <location>
        <begin position="27"/>
        <end position="267"/>
    </location>
</feature>
<feature type="transmembrane region" description="Helical" evidence="1">
    <location>
        <begin position="57"/>
        <end position="78"/>
    </location>
</feature>
<evidence type="ECO:0000256" key="1">
    <source>
        <dbReference type="SAM" id="Phobius"/>
    </source>
</evidence>
<keyword evidence="1" id="KW-0472">Membrane</keyword>
<dbReference type="EMBL" id="NMRN01000018">
    <property type="protein sequence ID" value="PAS93353.1"/>
    <property type="molecule type" value="Genomic_DNA"/>
</dbReference>
<dbReference type="PANTHER" id="PTHR38034">
    <property type="entry name" value="INNER MEMBRANE PROTEIN YPJD"/>
    <property type="match status" value="1"/>
</dbReference>
<dbReference type="EMBL" id="MDUX01000022">
    <property type="protein sequence ID" value="KAF7599343.1"/>
    <property type="molecule type" value="Genomic_DNA"/>
</dbReference>
<reference evidence="5 6" key="2">
    <citation type="submission" date="2017-07" db="EMBL/GenBank/DDBJ databases">
        <title>Candidatus Dactylopiibacterium carminicum, a nitrogen-fixing symbiont of the cochineal insect Dactylopius coccus and Dactylopius opuntiae (Hemiptera: Coccoidea: Dactylopiidae).</title>
        <authorList>
            <person name="Vera A."/>
        </authorList>
    </citation>
    <scope>NUCLEOTIDE SEQUENCE [LARGE SCALE GENOMIC DNA]</scope>
    <source>
        <strain evidence="5 6">NFDCM</strain>
    </source>
</reference>
<feature type="transmembrane region" description="Helical" evidence="1">
    <location>
        <begin position="206"/>
        <end position="225"/>
    </location>
</feature>
<dbReference type="AlphaFoldDB" id="A0A272ETB6"/>
<protein>
    <submittedName>
        <fullName evidence="5">Cytochrome C biogenesis protein</fullName>
    </submittedName>
</protein>
<keyword evidence="1" id="KW-0812">Transmembrane</keyword>
<dbReference type="PANTHER" id="PTHR38034:SF1">
    <property type="entry name" value="INNER MEMBRANE PROTEIN YPJD"/>
    <property type="match status" value="1"/>
</dbReference>
<evidence type="ECO:0000259" key="3">
    <source>
        <dbReference type="Pfam" id="PF01578"/>
    </source>
</evidence>
<keyword evidence="7" id="KW-1185">Reference proteome</keyword>
<feature type="transmembrane region" description="Helical" evidence="1">
    <location>
        <begin position="128"/>
        <end position="148"/>
    </location>
</feature>
<evidence type="ECO:0000313" key="5">
    <source>
        <dbReference type="EMBL" id="PAS93353.1"/>
    </source>
</evidence>